<feature type="chain" id="PRO_5013071433" description="BPTI/Kunitz inhibitor domain-containing protein" evidence="5">
    <location>
        <begin position="24"/>
        <end position="104"/>
    </location>
</feature>
<dbReference type="InterPro" id="IPR002223">
    <property type="entry name" value="Kunitz_BPTI"/>
</dbReference>
<dbReference type="OrthoDB" id="4473401at2759"/>
<dbReference type="InterPro" id="IPR036880">
    <property type="entry name" value="Kunitz_BPTI_sf"/>
</dbReference>
<dbReference type="AlphaFoldDB" id="A0A1W0XBH0"/>
<evidence type="ECO:0000259" key="6">
    <source>
        <dbReference type="PROSITE" id="PS50279"/>
    </source>
</evidence>
<dbReference type="Pfam" id="PF00014">
    <property type="entry name" value="Kunitz_BPTI"/>
    <property type="match status" value="1"/>
</dbReference>
<dbReference type="PROSITE" id="PS50279">
    <property type="entry name" value="BPTI_KUNITZ_2"/>
    <property type="match status" value="1"/>
</dbReference>
<proteinExistence type="predicted"/>
<dbReference type="FunFam" id="4.10.410.10:FF:000004">
    <property type="entry name" value="Tissue factor pathway inhibitor"/>
    <property type="match status" value="1"/>
</dbReference>
<evidence type="ECO:0000256" key="1">
    <source>
        <dbReference type="ARBA" id="ARBA00022690"/>
    </source>
</evidence>
<dbReference type="PANTHER" id="PTHR10083">
    <property type="entry name" value="KUNITZ-TYPE PROTEASE INHIBITOR-RELATED"/>
    <property type="match status" value="1"/>
</dbReference>
<dbReference type="EMBL" id="MTYJ01000005">
    <property type="protein sequence ID" value="OQV24774.1"/>
    <property type="molecule type" value="Genomic_DNA"/>
</dbReference>
<evidence type="ECO:0000256" key="3">
    <source>
        <dbReference type="ARBA" id="ARBA00023157"/>
    </source>
</evidence>
<dbReference type="InterPro" id="IPR020901">
    <property type="entry name" value="Prtase_inh_Kunz-CS"/>
</dbReference>
<evidence type="ECO:0000313" key="8">
    <source>
        <dbReference type="Proteomes" id="UP000192578"/>
    </source>
</evidence>
<keyword evidence="3" id="KW-1015">Disulfide bond</keyword>
<dbReference type="Gene3D" id="4.10.410.10">
    <property type="entry name" value="Pancreatic trypsin inhibitor Kunitz domain"/>
    <property type="match status" value="1"/>
</dbReference>
<feature type="region of interest" description="Disordered" evidence="4">
    <location>
        <begin position="29"/>
        <end position="48"/>
    </location>
</feature>
<dbReference type="SMART" id="SM00131">
    <property type="entry name" value="KU"/>
    <property type="match status" value="1"/>
</dbReference>
<gene>
    <name evidence="7" type="ORF">BV898_01365</name>
</gene>
<dbReference type="SUPFAM" id="SSF57362">
    <property type="entry name" value="BPTI-like"/>
    <property type="match status" value="1"/>
</dbReference>
<evidence type="ECO:0000256" key="2">
    <source>
        <dbReference type="ARBA" id="ARBA00022900"/>
    </source>
</evidence>
<keyword evidence="2" id="KW-0722">Serine protease inhibitor</keyword>
<keyword evidence="5" id="KW-0732">Signal</keyword>
<evidence type="ECO:0000256" key="5">
    <source>
        <dbReference type="SAM" id="SignalP"/>
    </source>
</evidence>
<keyword evidence="1" id="KW-0646">Protease inhibitor</keyword>
<evidence type="ECO:0000313" key="7">
    <source>
        <dbReference type="EMBL" id="OQV24774.1"/>
    </source>
</evidence>
<dbReference type="PROSITE" id="PS00280">
    <property type="entry name" value="BPTI_KUNITZ_1"/>
    <property type="match status" value="1"/>
</dbReference>
<dbReference type="PANTHER" id="PTHR10083:SF328">
    <property type="entry name" value="TISSUE FACTOR PATHWAY INHIBITOR"/>
    <property type="match status" value="1"/>
</dbReference>
<feature type="signal peptide" evidence="5">
    <location>
        <begin position="1"/>
        <end position="23"/>
    </location>
</feature>
<dbReference type="Proteomes" id="UP000192578">
    <property type="component" value="Unassembled WGS sequence"/>
</dbReference>
<dbReference type="InterPro" id="IPR050098">
    <property type="entry name" value="TFPI/VKTCI-like"/>
</dbReference>
<accession>A0A1W0XBH0</accession>
<evidence type="ECO:0000256" key="4">
    <source>
        <dbReference type="SAM" id="MobiDB-lite"/>
    </source>
</evidence>
<dbReference type="CDD" id="cd00109">
    <property type="entry name" value="Kunitz-type"/>
    <property type="match status" value="1"/>
</dbReference>
<sequence>MASNLTCEVCLVSLAILLIGVIAYPASDKAEPGTTATLPRPKDCTSPPETGPCKAAFENYYFNTTLNKCMDFIYGGCEGNGNRYATEEECNDACALATTVSNAL</sequence>
<dbReference type="GO" id="GO:0004867">
    <property type="term" value="F:serine-type endopeptidase inhibitor activity"/>
    <property type="evidence" value="ECO:0007669"/>
    <property type="project" value="UniProtKB-KW"/>
</dbReference>
<keyword evidence="8" id="KW-1185">Reference proteome</keyword>
<comment type="caution">
    <text evidence="7">The sequence shown here is derived from an EMBL/GenBank/DDBJ whole genome shotgun (WGS) entry which is preliminary data.</text>
</comment>
<name>A0A1W0XBH0_HYPEX</name>
<feature type="domain" description="BPTI/Kunitz inhibitor" evidence="6">
    <location>
        <begin position="44"/>
        <end position="94"/>
    </location>
</feature>
<protein>
    <recommendedName>
        <fullName evidence="6">BPTI/Kunitz inhibitor domain-containing protein</fullName>
    </recommendedName>
</protein>
<dbReference type="PRINTS" id="PR00759">
    <property type="entry name" value="BASICPTASE"/>
</dbReference>
<reference evidence="8" key="1">
    <citation type="submission" date="2017-01" db="EMBL/GenBank/DDBJ databases">
        <title>Comparative genomics of anhydrobiosis in the tardigrade Hypsibius dujardini.</title>
        <authorList>
            <person name="Yoshida Y."/>
            <person name="Koutsovoulos G."/>
            <person name="Laetsch D."/>
            <person name="Stevens L."/>
            <person name="Kumar S."/>
            <person name="Horikawa D."/>
            <person name="Ishino K."/>
            <person name="Komine S."/>
            <person name="Tomita M."/>
            <person name="Blaxter M."/>
            <person name="Arakawa K."/>
        </authorList>
    </citation>
    <scope>NUCLEOTIDE SEQUENCE [LARGE SCALE GENOMIC DNA]</scope>
    <source>
        <strain evidence="8">Z151</strain>
    </source>
</reference>
<dbReference type="GO" id="GO:0005615">
    <property type="term" value="C:extracellular space"/>
    <property type="evidence" value="ECO:0007669"/>
    <property type="project" value="TreeGrafter"/>
</dbReference>
<organism evidence="7 8">
    <name type="scientific">Hypsibius exemplaris</name>
    <name type="common">Freshwater tardigrade</name>
    <dbReference type="NCBI Taxonomy" id="2072580"/>
    <lineage>
        <taxon>Eukaryota</taxon>
        <taxon>Metazoa</taxon>
        <taxon>Ecdysozoa</taxon>
        <taxon>Tardigrada</taxon>
        <taxon>Eutardigrada</taxon>
        <taxon>Parachela</taxon>
        <taxon>Hypsibioidea</taxon>
        <taxon>Hypsibiidae</taxon>
        <taxon>Hypsibius</taxon>
    </lineage>
</organism>